<dbReference type="InterPro" id="IPR020275">
    <property type="entry name" value="DUF5592"/>
</dbReference>
<evidence type="ECO:0000313" key="4">
    <source>
        <dbReference type="Proteomes" id="UP000547643"/>
    </source>
</evidence>
<evidence type="ECO:0000313" key="3">
    <source>
        <dbReference type="EMBL" id="MBC2312058.1"/>
    </source>
</evidence>
<organism evidence="3 5">
    <name type="scientific">Listeria booriae</name>
    <dbReference type="NCBI Taxonomy" id="1552123"/>
    <lineage>
        <taxon>Bacteria</taxon>
        <taxon>Bacillati</taxon>
        <taxon>Bacillota</taxon>
        <taxon>Bacilli</taxon>
        <taxon>Bacillales</taxon>
        <taxon>Listeriaceae</taxon>
        <taxon>Listeria</taxon>
    </lineage>
</organism>
<sequence>MQSIREVTSIIPPEIKSEVKIAKNYYLTDFFTSVGLFVLTMMLIRYVHNTVHWWFYVFMGIVGFSMLIRPKSNPELRIYQAILLAFTRDRAVYEPIDNNIGDEMEAKERGVN</sequence>
<dbReference type="EMBL" id="JAASWV010000023">
    <property type="protein sequence ID" value="MBC2312058.1"/>
    <property type="molecule type" value="Genomic_DNA"/>
</dbReference>
<evidence type="ECO:0008006" key="6">
    <source>
        <dbReference type="Google" id="ProtNLM"/>
    </source>
</evidence>
<dbReference type="Pfam" id="PF17332">
    <property type="entry name" value="DUF5592"/>
    <property type="match status" value="1"/>
</dbReference>
<keyword evidence="1" id="KW-0472">Membrane</keyword>
<accession>A0A7X0YW71</accession>
<name>A0A7X0YW71_9LIST</name>
<dbReference type="RefSeq" id="WP_185495763.1">
    <property type="nucleotide sequence ID" value="NZ_JAARUF010000013.1"/>
</dbReference>
<feature type="transmembrane region" description="Helical" evidence="1">
    <location>
        <begin position="25"/>
        <end position="47"/>
    </location>
</feature>
<evidence type="ECO:0000256" key="1">
    <source>
        <dbReference type="SAM" id="Phobius"/>
    </source>
</evidence>
<reference evidence="4 5" key="1">
    <citation type="submission" date="2020-03" db="EMBL/GenBank/DDBJ databases">
        <title>Soil Listeria distribution.</title>
        <authorList>
            <person name="Liao J."/>
            <person name="Wiedmann M."/>
        </authorList>
    </citation>
    <scope>NUCLEOTIDE SEQUENCE [LARGE SCALE GENOMIC DNA]</scope>
    <source>
        <strain evidence="3 5">FSL L7-0039</strain>
        <strain evidence="2 4">FSL L7-1017</strain>
    </source>
</reference>
<evidence type="ECO:0000313" key="2">
    <source>
        <dbReference type="EMBL" id="MBC1780534.1"/>
    </source>
</evidence>
<dbReference type="Proteomes" id="UP000565628">
    <property type="component" value="Unassembled WGS sequence"/>
</dbReference>
<evidence type="ECO:0000313" key="5">
    <source>
        <dbReference type="Proteomes" id="UP000565628"/>
    </source>
</evidence>
<proteinExistence type="predicted"/>
<keyword evidence="1" id="KW-0812">Transmembrane</keyword>
<dbReference type="EMBL" id="JAARUV010000010">
    <property type="protein sequence ID" value="MBC1780534.1"/>
    <property type="molecule type" value="Genomic_DNA"/>
</dbReference>
<dbReference type="Proteomes" id="UP000547643">
    <property type="component" value="Unassembled WGS sequence"/>
</dbReference>
<gene>
    <name evidence="2" type="ORF">HCA46_17050</name>
    <name evidence="3" type="ORF">HCJ81_14285</name>
</gene>
<dbReference type="AlphaFoldDB" id="A0A7X0YW71"/>
<keyword evidence="1" id="KW-1133">Transmembrane helix</keyword>
<comment type="caution">
    <text evidence="3">The sequence shown here is derived from an EMBL/GenBank/DDBJ whole genome shotgun (WGS) entry which is preliminary data.</text>
</comment>
<protein>
    <recommendedName>
        <fullName evidence="6">PrgI family protein</fullName>
    </recommendedName>
</protein>
<feature type="transmembrane region" description="Helical" evidence="1">
    <location>
        <begin position="53"/>
        <end position="70"/>
    </location>
</feature>